<dbReference type="Proteomes" id="UP000396862">
    <property type="component" value="Unassembled WGS sequence"/>
</dbReference>
<evidence type="ECO:0000256" key="1">
    <source>
        <dbReference type="ARBA" id="ARBA00004651"/>
    </source>
</evidence>
<dbReference type="Pfam" id="PF04039">
    <property type="entry name" value="MnhB"/>
    <property type="match status" value="1"/>
</dbReference>
<evidence type="ECO:0000313" key="10">
    <source>
        <dbReference type="EMBL" id="PSK84266.1"/>
    </source>
</evidence>
<protein>
    <submittedName>
        <fullName evidence="10">Multicomponent Na+:H+ antiporter subunit B</fullName>
    </submittedName>
    <submittedName>
        <fullName evidence="9">Na(+)/H(+) antiporter subunit B</fullName>
    </submittedName>
</protein>
<evidence type="ECO:0000256" key="7">
    <source>
        <dbReference type="SAM" id="Phobius"/>
    </source>
</evidence>
<evidence type="ECO:0000313" key="12">
    <source>
        <dbReference type="Proteomes" id="UP000396862"/>
    </source>
</evidence>
<feature type="transmembrane region" description="Helical" evidence="7">
    <location>
        <begin position="71"/>
        <end position="89"/>
    </location>
</feature>
<comment type="subcellular location">
    <subcellularLocation>
        <location evidence="1">Cell membrane</location>
        <topology evidence="1">Multi-pass membrane protein</topology>
    </subcellularLocation>
</comment>
<keyword evidence="12" id="KW-1185">Reference proteome</keyword>
<feature type="transmembrane region" description="Helical" evidence="7">
    <location>
        <begin position="120"/>
        <end position="138"/>
    </location>
</feature>
<evidence type="ECO:0000256" key="5">
    <source>
        <dbReference type="ARBA" id="ARBA00022989"/>
    </source>
</evidence>
<dbReference type="OrthoDB" id="9798859at2"/>
<dbReference type="GO" id="GO:0005886">
    <property type="term" value="C:plasma membrane"/>
    <property type="evidence" value="ECO:0007669"/>
    <property type="project" value="UniProtKB-SubCell"/>
</dbReference>
<evidence type="ECO:0000313" key="9">
    <source>
        <dbReference type="EMBL" id="GET20441.1"/>
    </source>
</evidence>
<keyword evidence="3" id="KW-1003">Cell membrane</keyword>
<dbReference type="PANTHER" id="PTHR33932:SF4">
    <property type="entry name" value="NA(+)_H(+) ANTIPORTER SUBUNIT B"/>
    <property type="match status" value="1"/>
</dbReference>
<keyword evidence="6 7" id="KW-0472">Membrane</keyword>
<dbReference type="EMBL" id="PYGC01000002">
    <property type="protein sequence ID" value="PSK84266.1"/>
    <property type="molecule type" value="Genomic_DNA"/>
</dbReference>
<dbReference type="AlphaFoldDB" id="A0A2P8CH56"/>
<dbReference type="PANTHER" id="PTHR33932">
    <property type="entry name" value="NA(+)/H(+) ANTIPORTER SUBUNIT B"/>
    <property type="match status" value="1"/>
</dbReference>
<feature type="transmembrane region" description="Helical" evidence="7">
    <location>
        <begin position="43"/>
        <end position="59"/>
    </location>
</feature>
<evidence type="ECO:0000259" key="8">
    <source>
        <dbReference type="Pfam" id="PF04039"/>
    </source>
</evidence>
<evidence type="ECO:0000256" key="6">
    <source>
        <dbReference type="ARBA" id="ARBA00023136"/>
    </source>
</evidence>
<reference evidence="9 12" key="2">
    <citation type="submission" date="2019-10" db="EMBL/GenBank/DDBJ databases">
        <title>Prolixibacter strains distinguished by the presence of nitrate reductase genes were adept at nitrate-dependent anaerobic corrosion of metallic iron and carbon steel.</title>
        <authorList>
            <person name="Iino T."/>
            <person name="Shono N."/>
            <person name="Ito K."/>
            <person name="Nakamura R."/>
            <person name="Sueoka K."/>
            <person name="Harayama S."/>
            <person name="Ohkuma M."/>
        </authorList>
    </citation>
    <scope>NUCLEOTIDE SEQUENCE [LARGE SCALE GENOMIC DNA]</scope>
    <source>
        <strain evidence="9 12">MIC1-1</strain>
    </source>
</reference>
<comment type="similarity">
    <text evidence="2">Belongs to the CPA3 antiporters (TC 2.A.63) subunit B family.</text>
</comment>
<organism evidence="10 11">
    <name type="scientific">Prolixibacter denitrificans</name>
    <dbReference type="NCBI Taxonomy" id="1541063"/>
    <lineage>
        <taxon>Bacteria</taxon>
        <taxon>Pseudomonadati</taxon>
        <taxon>Bacteroidota</taxon>
        <taxon>Bacteroidia</taxon>
        <taxon>Marinilabiliales</taxon>
        <taxon>Prolixibacteraceae</taxon>
        <taxon>Prolixibacter</taxon>
    </lineage>
</organism>
<dbReference type="EMBL" id="BLAU01000001">
    <property type="protein sequence ID" value="GET20441.1"/>
    <property type="molecule type" value="Genomic_DNA"/>
</dbReference>
<keyword evidence="4 7" id="KW-0812">Transmembrane</keyword>
<dbReference type="Proteomes" id="UP000240621">
    <property type="component" value="Unassembled WGS sequence"/>
</dbReference>
<evidence type="ECO:0000313" key="11">
    <source>
        <dbReference type="Proteomes" id="UP000240621"/>
    </source>
</evidence>
<sequence>MSNPYSNIFRMAATKLRPLLLILSLVVLYRGHQQPGGGFIGGLMAASAYILYALAFTSAEARKKLPLSTSALLASGLAVILVSALLSVFSGEPFMTGMWTTVHLPFGQELHLGTPVLFDLGVYLAVTGVLLTIMFDIIEIE</sequence>
<gene>
    <name evidence="9" type="primary">mrpB</name>
    <name evidence="10" type="ORF">CLV93_10250</name>
    <name evidence="9" type="ORF">JCM18694_06870</name>
</gene>
<comment type="caution">
    <text evidence="10">The sequence shown here is derived from an EMBL/GenBank/DDBJ whole genome shotgun (WGS) entry which is preliminary data.</text>
</comment>
<accession>A0A2P8CH56</accession>
<proteinExistence type="inferred from homology"/>
<dbReference type="InterPro" id="IPR007182">
    <property type="entry name" value="MnhB"/>
</dbReference>
<feature type="domain" description="Na+/H+ antiporter MnhB subunit-related protein" evidence="8">
    <location>
        <begin position="8"/>
        <end position="132"/>
    </location>
</feature>
<keyword evidence="5 7" id="KW-1133">Transmembrane helix</keyword>
<evidence type="ECO:0000256" key="3">
    <source>
        <dbReference type="ARBA" id="ARBA00022475"/>
    </source>
</evidence>
<evidence type="ECO:0000256" key="2">
    <source>
        <dbReference type="ARBA" id="ARBA00009425"/>
    </source>
</evidence>
<reference evidence="10 11" key="1">
    <citation type="submission" date="2018-03" db="EMBL/GenBank/DDBJ databases">
        <title>Genomic Encyclopedia of Archaeal and Bacterial Type Strains, Phase II (KMG-II): from individual species to whole genera.</title>
        <authorList>
            <person name="Goeker M."/>
        </authorList>
    </citation>
    <scope>NUCLEOTIDE SEQUENCE [LARGE SCALE GENOMIC DNA]</scope>
    <source>
        <strain evidence="10 11">DSM 27267</strain>
    </source>
</reference>
<dbReference type="InterPro" id="IPR050622">
    <property type="entry name" value="CPA3_antiporter_subunitB"/>
</dbReference>
<name>A0A2P8CH56_9BACT</name>
<evidence type="ECO:0000256" key="4">
    <source>
        <dbReference type="ARBA" id="ARBA00022692"/>
    </source>
</evidence>